<dbReference type="InterPro" id="IPR048136">
    <property type="entry name" value="STM3941-like"/>
</dbReference>
<feature type="transmembrane region" description="Helical" evidence="1">
    <location>
        <begin position="12"/>
        <end position="35"/>
    </location>
</feature>
<dbReference type="Proteomes" id="UP000501570">
    <property type="component" value="Chromosome"/>
</dbReference>
<gene>
    <name evidence="2" type="ORF">FOB44_07600</name>
</gene>
<reference evidence="2 3" key="1">
    <citation type="submission" date="2019-09" db="EMBL/GenBank/DDBJ databases">
        <title>FDA dAtabase for Regulatory Grade micrObial Sequences (FDA-ARGOS): Supporting development and validation of Infectious Disease Dx tests.</title>
        <authorList>
            <person name="Sciortino C."/>
            <person name="Tallon L."/>
            <person name="Sadzewicz L."/>
            <person name="Vavikolanu K."/>
            <person name="Mehta A."/>
            <person name="Aluvathingal J."/>
            <person name="Nadendla S."/>
            <person name="Nandy P."/>
            <person name="Geyer C."/>
            <person name="Yan Y."/>
            <person name="Sichtig H."/>
        </authorList>
    </citation>
    <scope>NUCLEOTIDE SEQUENCE [LARGE SCALE GENOMIC DNA]</scope>
    <source>
        <strain evidence="2 3">FDAARGOS_636</strain>
    </source>
</reference>
<organism evidence="2 3">
    <name type="scientific">Chryseobacterium gallinarum</name>
    <dbReference type="NCBI Taxonomy" id="1324352"/>
    <lineage>
        <taxon>Bacteria</taxon>
        <taxon>Pseudomonadati</taxon>
        <taxon>Bacteroidota</taxon>
        <taxon>Flavobacteriia</taxon>
        <taxon>Flavobacteriales</taxon>
        <taxon>Weeksellaceae</taxon>
        <taxon>Chryseobacterium group</taxon>
        <taxon>Chryseobacterium</taxon>
    </lineage>
</organism>
<dbReference type="RefSeq" id="WP_168238158.1">
    <property type="nucleotide sequence ID" value="NZ_CP050995.1"/>
</dbReference>
<proteinExistence type="predicted"/>
<name>A0ABX6KR08_CHRGL</name>
<dbReference type="NCBIfam" id="NF041635">
    <property type="entry name" value="STM3941_fam"/>
    <property type="match status" value="1"/>
</dbReference>
<keyword evidence="1" id="KW-0812">Transmembrane</keyword>
<protein>
    <submittedName>
        <fullName evidence="2">Uncharacterized protein</fullName>
    </submittedName>
</protein>
<keyword evidence="3" id="KW-1185">Reference proteome</keyword>
<accession>A0ABX6KR08</accession>
<sequence length="179" mass="21109">MSDIIFKKSKPKYLFFILILLVIIISVLYFGILWVKNPSKYIFWLMPSKIIVFFVGSLAILSSIILIYFLIKSIFNKKFFIEINEKGLFLGIIQYSNKLIYWEDITHIESVKINGVNHILIFVKNIEHYKNKEKGIQKYFFTSTSKKYGTPFVINVNALSDKFENIVETIIITWEKCKK</sequence>
<feature type="transmembrane region" description="Helical" evidence="1">
    <location>
        <begin position="50"/>
        <end position="71"/>
    </location>
</feature>
<keyword evidence="1" id="KW-0472">Membrane</keyword>
<keyword evidence="1" id="KW-1133">Transmembrane helix</keyword>
<evidence type="ECO:0000313" key="3">
    <source>
        <dbReference type="Proteomes" id="UP000501570"/>
    </source>
</evidence>
<dbReference type="EMBL" id="CP050995">
    <property type="protein sequence ID" value="QIY90536.1"/>
    <property type="molecule type" value="Genomic_DNA"/>
</dbReference>
<evidence type="ECO:0000256" key="1">
    <source>
        <dbReference type="SAM" id="Phobius"/>
    </source>
</evidence>
<evidence type="ECO:0000313" key="2">
    <source>
        <dbReference type="EMBL" id="QIY90536.1"/>
    </source>
</evidence>